<dbReference type="AlphaFoldDB" id="A0A1X9NL54"/>
<dbReference type="OrthoDB" id="9803706at2"/>
<dbReference type="PROSITE" id="PS50980">
    <property type="entry name" value="COA_CT_NTER"/>
    <property type="match status" value="1"/>
</dbReference>
<dbReference type="EMBL" id="CP019343">
    <property type="protein sequence ID" value="ARN75567.1"/>
    <property type="molecule type" value="Genomic_DNA"/>
</dbReference>
<evidence type="ECO:0000259" key="1">
    <source>
        <dbReference type="PROSITE" id="PS50980"/>
    </source>
</evidence>
<organism evidence="3 4">
    <name type="scientific">Oceanicoccus sagamiensis</name>
    <dbReference type="NCBI Taxonomy" id="716816"/>
    <lineage>
        <taxon>Bacteria</taxon>
        <taxon>Pseudomonadati</taxon>
        <taxon>Pseudomonadota</taxon>
        <taxon>Gammaproteobacteria</taxon>
        <taxon>Cellvibrionales</taxon>
        <taxon>Spongiibacteraceae</taxon>
        <taxon>Oceanicoccus</taxon>
    </lineage>
</organism>
<dbReference type="PANTHER" id="PTHR43842">
    <property type="entry name" value="PROPIONYL-COA CARBOXYLASE BETA CHAIN"/>
    <property type="match status" value="1"/>
</dbReference>
<dbReference type="InterPro" id="IPR011763">
    <property type="entry name" value="COA_CT_C"/>
</dbReference>
<accession>A0A1X9NL54</accession>
<dbReference type="InterPro" id="IPR029045">
    <property type="entry name" value="ClpP/crotonase-like_dom_sf"/>
</dbReference>
<keyword evidence="4" id="KW-1185">Reference proteome</keyword>
<dbReference type="SUPFAM" id="SSF52096">
    <property type="entry name" value="ClpP/crotonase"/>
    <property type="match status" value="2"/>
</dbReference>
<dbReference type="InterPro" id="IPR051047">
    <property type="entry name" value="AccD/PCCB"/>
</dbReference>
<evidence type="ECO:0008006" key="5">
    <source>
        <dbReference type="Google" id="ProtNLM"/>
    </source>
</evidence>
<dbReference type="InterPro" id="IPR011762">
    <property type="entry name" value="COA_CT_N"/>
</dbReference>
<evidence type="ECO:0000313" key="4">
    <source>
        <dbReference type="Proteomes" id="UP000193450"/>
    </source>
</evidence>
<dbReference type="Gene3D" id="3.90.226.10">
    <property type="entry name" value="2-enoyl-CoA Hydratase, Chain A, domain 1"/>
    <property type="match status" value="2"/>
</dbReference>
<reference evidence="3 4" key="1">
    <citation type="submission" date="2016-11" db="EMBL/GenBank/DDBJ databases">
        <title>Trade-off between light-utilization and light-protection in marine flavobacteria.</title>
        <authorList>
            <person name="Kumagai Y."/>
        </authorList>
    </citation>
    <scope>NUCLEOTIDE SEQUENCE [LARGE SCALE GENOMIC DNA]</scope>
    <source>
        <strain evidence="3 4">NBRC 107125</strain>
    </source>
</reference>
<evidence type="ECO:0000313" key="3">
    <source>
        <dbReference type="EMBL" id="ARN75567.1"/>
    </source>
</evidence>
<protein>
    <recommendedName>
        <fullName evidence="5">Acyl-CoA carboxylase</fullName>
    </recommendedName>
</protein>
<dbReference type="Pfam" id="PF01039">
    <property type="entry name" value="Carboxyl_trans"/>
    <property type="match status" value="1"/>
</dbReference>
<dbReference type="PANTHER" id="PTHR43842:SF2">
    <property type="entry name" value="PROPIONYL-COA CARBOXYLASE BETA CHAIN, MITOCHONDRIAL"/>
    <property type="match status" value="1"/>
</dbReference>
<dbReference type="KEGG" id="osg:BST96_16520"/>
<dbReference type="PROSITE" id="PS50989">
    <property type="entry name" value="COA_CT_CTER"/>
    <property type="match status" value="1"/>
</dbReference>
<evidence type="ECO:0000259" key="2">
    <source>
        <dbReference type="PROSITE" id="PS50989"/>
    </source>
</evidence>
<dbReference type="RefSeq" id="WP_085759748.1">
    <property type="nucleotide sequence ID" value="NZ_CP019343.1"/>
</dbReference>
<dbReference type="InterPro" id="IPR034733">
    <property type="entry name" value="AcCoA_carboxyl_beta"/>
</dbReference>
<feature type="domain" description="CoA carboxyltransferase N-terminal" evidence="1">
    <location>
        <begin position="1"/>
        <end position="265"/>
    </location>
</feature>
<feature type="domain" description="CoA carboxyltransferase C-terminal" evidence="2">
    <location>
        <begin position="269"/>
        <end position="508"/>
    </location>
</feature>
<dbReference type="STRING" id="716816.BST96_16520"/>
<name>A0A1X9NL54_9GAMM</name>
<dbReference type="Proteomes" id="UP000193450">
    <property type="component" value="Chromosome"/>
</dbReference>
<proteinExistence type="predicted"/>
<sequence length="523" mass="55911">MSDEITSRDLLQQLEEARASITDQQRPDAVAKRREQGMGTARERVQQLLDADSFREVGGLVGPDRSNALSRDLEAPADGAVTGSGKIGGREVSVVSQDFTVLGGSIGTHADHKMGRLINRAADRGQPLVMMLEGGGHRIQDGMNAAHFAAASPVFHLISRLSGWVPNVTAIMGQGFAGPTAYASLSDFVVLVREKSTMGIAGPALVKAGTGQEISKEALGGARRQADQQGIADLAVDTEEECLQAIQQFLSYLPSNAGEPLPIIPCDDPIDRRDDKLLDLVTANSRKVYDMRKVIKVIADKGSVFEIKPGFAKNMLTCLARMNGRPVGFFANQPMQKGGILDAAACEKAAHFIALCDAFGVPLVSLIDIPGIAIGPAAEDTGLGRRSGRLFYEMGIATVPLISVVLRKGYGGGYYAMGGGRGFDADAAFAWPTAEICAMSIEGAVDVAYKKKYQSADDPDTERQHMIDDIKGQTGALDAAHDFGIDDVIDPRETRQRIIEVLASCLPRRPDRSPPRVRSISPV</sequence>
<dbReference type="GO" id="GO:0004658">
    <property type="term" value="F:propionyl-CoA carboxylase activity"/>
    <property type="evidence" value="ECO:0007669"/>
    <property type="project" value="TreeGrafter"/>
</dbReference>
<gene>
    <name evidence="3" type="ORF">BST96_16520</name>
</gene>